<dbReference type="EMBL" id="JBHSDS010000017">
    <property type="protein sequence ID" value="MFC4360631.1"/>
    <property type="molecule type" value="Genomic_DNA"/>
</dbReference>
<gene>
    <name evidence="3" type="ORF">ACFO0N_22045</name>
</gene>
<dbReference type="PANTHER" id="PTHR46268:SF6">
    <property type="entry name" value="UNIVERSAL STRESS PROTEIN UP12"/>
    <property type="match status" value="1"/>
</dbReference>
<evidence type="ECO:0000313" key="4">
    <source>
        <dbReference type="Proteomes" id="UP001595921"/>
    </source>
</evidence>
<dbReference type="SUPFAM" id="SSF52402">
    <property type="entry name" value="Adenine nucleotide alpha hydrolases-like"/>
    <property type="match status" value="1"/>
</dbReference>
<dbReference type="InterPro" id="IPR014729">
    <property type="entry name" value="Rossmann-like_a/b/a_fold"/>
</dbReference>
<feature type="domain" description="UspA" evidence="2">
    <location>
        <begin position="1"/>
        <end position="139"/>
    </location>
</feature>
<reference evidence="3 4" key="1">
    <citation type="journal article" date="2019" name="Int. J. Syst. Evol. Microbiol.">
        <title>The Global Catalogue of Microorganisms (GCM) 10K type strain sequencing project: providing services to taxonomists for standard genome sequencing and annotation.</title>
        <authorList>
            <consortium name="The Broad Institute Genomics Platform"/>
            <consortium name="The Broad Institute Genome Sequencing Center for Infectious Disease"/>
            <person name="Wu L."/>
            <person name="Ma J."/>
        </authorList>
    </citation>
    <scope>NUCLEOTIDE SEQUENCE [LARGE SCALE GENOMIC DNA]</scope>
    <source>
        <strain evidence="3 4">CGMCC 1.12553</strain>
    </source>
</reference>
<dbReference type="PIRSF" id="PIRSF006276">
    <property type="entry name" value="UspA"/>
    <property type="match status" value="1"/>
</dbReference>
<organism evidence="3 4">
    <name type="scientific">Halobium salinum</name>
    <dbReference type="NCBI Taxonomy" id="1364940"/>
    <lineage>
        <taxon>Archaea</taxon>
        <taxon>Methanobacteriati</taxon>
        <taxon>Methanobacteriota</taxon>
        <taxon>Stenosarchaea group</taxon>
        <taxon>Halobacteria</taxon>
        <taxon>Halobacteriales</taxon>
        <taxon>Haloferacaceae</taxon>
        <taxon>Halobium</taxon>
    </lineage>
</organism>
<proteinExistence type="inferred from homology"/>
<dbReference type="CDD" id="cd00293">
    <property type="entry name" value="USP-like"/>
    <property type="match status" value="1"/>
</dbReference>
<dbReference type="PRINTS" id="PR01438">
    <property type="entry name" value="UNVRSLSTRESS"/>
</dbReference>
<dbReference type="Proteomes" id="UP001595921">
    <property type="component" value="Unassembled WGS sequence"/>
</dbReference>
<dbReference type="InterPro" id="IPR006015">
    <property type="entry name" value="Universal_stress_UspA"/>
</dbReference>
<comment type="caution">
    <text evidence="3">The sequence shown here is derived from an EMBL/GenBank/DDBJ whole genome shotgun (WGS) entry which is preliminary data.</text>
</comment>
<dbReference type="Pfam" id="PF00582">
    <property type="entry name" value="Usp"/>
    <property type="match status" value="1"/>
</dbReference>
<sequence length="153" mass="16698">MYHRILVATDGSSGAAAAVERALDFAQRYDAELHVLYVVDTNLVPLDTHAQRVLRYLQEEGEMSVETAVGQSTDSGIETVVGSVREGDPSESILCYVDDNDIDLVVLGTHGRRGVERYLLGSVAERVVRQSPVPVLTVRTAETGENRPPSRMS</sequence>
<dbReference type="InterPro" id="IPR006016">
    <property type="entry name" value="UspA"/>
</dbReference>
<keyword evidence="4" id="KW-1185">Reference proteome</keyword>
<dbReference type="PANTHER" id="PTHR46268">
    <property type="entry name" value="STRESS RESPONSE PROTEIN NHAX"/>
    <property type="match status" value="1"/>
</dbReference>
<evidence type="ECO:0000259" key="2">
    <source>
        <dbReference type="Pfam" id="PF00582"/>
    </source>
</evidence>
<protein>
    <submittedName>
        <fullName evidence="3">Universal stress protein</fullName>
    </submittedName>
</protein>
<accession>A0ABD5PIN0</accession>
<evidence type="ECO:0000256" key="1">
    <source>
        <dbReference type="ARBA" id="ARBA00008791"/>
    </source>
</evidence>
<evidence type="ECO:0000313" key="3">
    <source>
        <dbReference type="EMBL" id="MFC4360631.1"/>
    </source>
</evidence>
<dbReference type="AlphaFoldDB" id="A0ABD5PIN0"/>
<dbReference type="Gene3D" id="3.40.50.620">
    <property type="entry name" value="HUPs"/>
    <property type="match status" value="1"/>
</dbReference>
<name>A0ABD5PIN0_9EURY</name>
<comment type="similarity">
    <text evidence="1">Belongs to the universal stress protein A family.</text>
</comment>
<dbReference type="RefSeq" id="WP_267621010.1">
    <property type="nucleotide sequence ID" value="NZ_JAODIW010000005.1"/>
</dbReference>